<organism evidence="11 12">
    <name type="scientific">Cocos nucifera</name>
    <name type="common">Coconut palm</name>
    <dbReference type="NCBI Taxonomy" id="13894"/>
    <lineage>
        <taxon>Eukaryota</taxon>
        <taxon>Viridiplantae</taxon>
        <taxon>Streptophyta</taxon>
        <taxon>Embryophyta</taxon>
        <taxon>Tracheophyta</taxon>
        <taxon>Spermatophyta</taxon>
        <taxon>Magnoliopsida</taxon>
        <taxon>Liliopsida</taxon>
        <taxon>Arecaceae</taxon>
        <taxon>Arecoideae</taxon>
        <taxon>Cocoseae</taxon>
        <taxon>Attaleinae</taxon>
        <taxon>Cocos</taxon>
    </lineage>
</organism>
<evidence type="ECO:0000256" key="1">
    <source>
        <dbReference type="ARBA" id="ARBA00004141"/>
    </source>
</evidence>
<sequence length="257" mass="28572">MRGTAEVQDELNDMIAAANVSKTVHHPFHTIMQRKYRPQLVMAIAIPFFKQATGINVITFYAPVIFRIIGLGESSSLMLTVFIGVSVTCATIASMITVDKFGRRALLIIGGVQMLVAHVVVGALMLTQLGDYGGMSRAYAYMVTVLTCAFVAGFGLSWGPLGWLVPSEIFPLEIRSVGQSIVVAVGLLFAFVLAQSLLTMLCHLKSGVFFFFGGWVLLMTMFVYLLLPETKNQPIEQMDKEWREHWFWKKLVLEVNL</sequence>
<keyword evidence="6" id="KW-0769">Symport</keyword>
<evidence type="ECO:0000313" key="12">
    <source>
        <dbReference type="Proteomes" id="UP000797356"/>
    </source>
</evidence>
<dbReference type="SUPFAM" id="SSF103473">
    <property type="entry name" value="MFS general substrate transporter"/>
    <property type="match status" value="1"/>
</dbReference>
<evidence type="ECO:0000256" key="2">
    <source>
        <dbReference type="ARBA" id="ARBA00010992"/>
    </source>
</evidence>
<dbReference type="GO" id="GO:0015144">
    <property type="term" value="F:carbohydrate transmembrane transporter activity"/>
    <property type="evidence" value="ECO:0007669"/>
    <property type="project" value="InterPro"/>
</dbReference>
<gene>
    <name evidence="11" type="ORF">COCNU_09G002280</name>
</gene>
<evidence type="ECO:0000256" key="4">
    <source>
        <dbReference type="ARBA" id="ARBA00022597"/>
    </source>
</evidence>
<dbReference type="InterPro" id="IPR005829">
    <property type="entry name" value="Sugar_transporter_CS"/>
</dbReference>
<dbReference type="GO" id="GO:0016020">
    <property type="term" value="C:membrane"/>
    <property type="evidence" value="ECO:0007669"/>
    <property type="project" value="UniProtKB-SubCell"/>
</dbReference>
<dbReference type="EMBL" id="CM017880">
    <property type="protein sequence ID" value="KAG1360765.1"/>
    <property type="molecule type" value="Genomic_DNA"/>
</dbReference>
<dbReference type="OrthoDB" id="784158at2759"/>
<feature type="transmembrane region" description="Helical" evidence="9">
    <location>
        <begin position="138"/>
        <end position="165"/>
    </location>
</feature>
<keyword evidence="7 9" id="KW-1133">Transmembrane helix</keyword>
<evidence type="ECO:0000259" key="10">
    <source>
        <dbReference type="PROSITE" id="PS50850"/>
    </source>
</evidence>
<dbReference type="InterPro" id="IPR045262">
    <property type="entry name" value="STP/PLT_plant"/>
</dbReference>
<evidence type="ECO:0000256" key="3">
    <source>
        <dbReference type="ARBA" id="ARBA00022448"/>
    </source>
</evidence>
<accession>A0A8K0N6Z2</accession>
<dbReference type="Proteomes" id="UP000797356">
    <property type="component" value="Chromosome 9"/>
</dbReference>
<keyword evidence="5 9" id="KW-0812">Transmembrane</keyword>
<comment type="similarity">
    <text evidence="2">Belongs to the major facilitator superfamily. Sugar transporter (TC 2.A.1.1) family.</text>
</comment>
<dbReference type="PROSITE" id="PS00216">
    <property type="entry name" value="SUGAR_TRANSPORT_1"/>
    <property type="match status" value="1"/>
</dbReference>
<evidence type="ECO:0000313" key="11">
    <source>
        <dbReference type="EMBL" id="KAG1360765.1"/>
    </source>
</evidence>
<keyword evidence="4" id="KW-0762">Sugar transport</keyword>
<dbReference type="PROSITE" id="PS50850">
    <property type="entry name" value="MFS"/>
    <property type="match status" value="1"/>
</dbReference>
<evidence type="ECO:0000256" key="9">
    <source>
        <dbReference type="SAM" id="Phobius"/>
    </source>
</evidence>
<evidence type="ECO:0000256" key="8">
    <source>
        <dbReference type="ARBA" id="ARBA00023136"/>
    </source>
</evidence>
<dbReference type="InterPro" id="IPR003663">
    <property type="entry name" value="Sugar/inositol_transpt"/>
</dbReference>
<feature type="transmembrane region" description="Helical" evidence="9">
    <location>
        <begin position="77"/>
        <end position="98"/>
    </location>
</feature>
<dbReference type="InterPro" id="IPR020846">
    <property type="entry name" value="MFS_dom"/>
</dbReference>
<name>A0A8K0N6Z2_COCNU</name>
<dbReference type="Pfam" id="PF00083">
    <property type="entry name" value="Sugar_tr"/>
    <property type="match status" value="1"/>
</dbReference>
<feature type="transmembrane region" description="Helical" evidence="9">
    <location>
        <begin position="177"/>
        <end position="201"/>
    </location>
</feature>
<feature type="domain" description="Major facilitator superfamily (MFS) profile" evidence="10">
    <location>
        <begin position="1"/>
        <end position="231"/>
    </location>
</feature>
<dbReference type="PRINTS" id="PR00171">
    <property type="entry name" value="SUGRTRNSPORT"/>
</dbReference>
<dbReference type="Gene3D" id="1.20.1250.20">
    <property type="entry name" value="MFS general substrate transporter like domains"/>
    <property type="match status" value="1"/>
</dbReference>
<dbReference type="PANTHER" id="PTHR23500">
    <property type="entry name" value="SOLUTE CARRIER FAMILY 2, FACILITATED GLUCOSE TRANSPORTER"/>
    <property type="match status" value="1"/>
</dbReference>
<evidence type="ECO:0000256" key="7">
    <source>
        <dbReference type="ARBA" id="ARBA00022989"/>
    </source>
</evidence>
<evidence type="ECO:0000256" key="5">
    <source>
        <dbReference type="ARBA" id="ARBA00022692"/>
    </source>
</evidence>
<dbReference type="InterPro" id="IPR005828">
    <property type="entry name" value="MFS_sugar_transport-like"/>
</dbReference>
<evidence type="ECO:0000256" key="6">
    <source>
        <dbReference type="ARBA" id="ARBA00022847"/>
    </source>
</evidence>
<dbReference type="PANTHER" id="PTHR23500:SF30">
    <property type="entry name" value="SUGAR TRANSPORT PROTEIN 3"/>
    <property type="match status" value="1"/>
</dbReference>
<dbReference type="InterPro" id="IPR036259">
    <property type="entry name" value="MFS_trans_sf"/>
</dbReference>
<proteinExistence type="inferred from homology"/>
<comment type="caution">
    <text evidence="11">The sequence shown here is derived from an EMBL/GenBank/DDBJ whole genome shotgun (WGS) entry which is preliminary data.</text>
</comment>
<comment type="subcellular location">
    <subcellularLocation>
        <location evidence="1">Membrane</location>
        <topology evidence="1">Multi-pass membrane protein</topology>
    </subcellularLocation>
</comment>
<feature type="transmembrane region" description="Helical" evidence="9">
    <location>
        <begin position="207"/>
        <end position="227"/>
    </location>
</feature>
<keyword evidence="3" id="KW-0813">Transport</keyword>
<dbReference type="AlphaFoldDB" id="A0A8K0N6Z2"/>
<reference evidence="11" key="2">
    <citation type="submission" date="2019-07" db="EMBL/GenBank/DDBJ databases">
        <authorList>
            <person name="Yang Y."/>
            <person name="Bocs S."/>
            <person name="Baudouin L."/>
        </authorList>
    </citation>
    <scope>NUCLEOTIDE SEQUENCE</scope>
    <source>
        <tissue evidence="11">Spear leaf of Hainan Tall coconut</tissue>
    </source>
</reference>
<reference evidence="11" key="1">
    <citation type="journal article" date="2017" name="Gigascience">
        <title>The genome draft of coconut (Cocos nucifera).</title>
        <authorList>
            <person name="Xiao Y."/>
            <person name="Xu P."/>
            <person name="Fan H."/>
            <person name="Baudouin L."/>
            <person name="Xia W."/>
            <person name="Bocs S."/>
            <person name="Xu J."/>
            <person name="Li Q."/>
            <person name="Guo A."/>
            <person name="Zhou L."/>
            <person name="Li J."/>
            <person name="Wu Y."/>
            <person name="Ma Z."/>
            <person name="Armero A."/>
            <person name="Issali A.E."/>
            <person name="Liu N."/>
            <person name="Peng M."/>
            <person name="Yang Y."/>
        </authorList>
    </citation>
    <scope>NUCLEOTIDE SEQUENCE</scope>
    <source>
        <tissue evidence="11">Spear leaf of Hainan Tall coconut</tissue>
    </source>
</reference>
<feature type="transmembrane region" description="Helical" evidence="9">
    <location>
        <begin position="40"/>
        <end position="65"/>
    </location>
</feature>
<feature type="transmembrane region" description="Helical" evidence="9">
    <location>
        <begin position="105"/>
        <end position="126"/>
    </location>
</feature>
<keyword evidence="12" id="KW-1185">Reference proteome</keyword>
<keyword evidence="8 9" id="KW-0472">Membrane</keyword>
<dbReference type="GO" id="GO:0015293">
    <property type="term" value="F:symporter activity"/>
    <property type="evidence" value="ECO:0007669"/>
    <property type="project" value="UniProtKB-KW"/>
</dbReference>
<protein>
    <submittedName>
        <fullName evidence="11">Putative Hexose carrier protein HEX6</fullName>
    </submittedName>
</protein>